<evidence type="ECO:0000256" key="4">
    <source>
        <dbReference type="SAM" id="MobiDB-lite"/>
    </source>
</evidence>
<reference evidence="7" key="1">
    <citation type="submission" date="2021-03" db="EMBL/GenBank/DDBJ databases">
        <authorList>
            <person name="Palmer J.M."/>
        </authorList>
    </citation>
    <scope>NUCLEOTIDE SEQUENCE</scope>
    <source>
        <strain evidence="7">ARV_011</strain>
    </source>
</reference>
<dbReference type="PANTHER" id="PTHR16453:SF9">
    <property type="entry name" value="GATOR COMPLEX PROTEIN MIOS"/>
    <property type="match status" value="1"/>
</dbReference>
<proteinExistence type="inferred from homology"/>
<evidence type="ECO:0000256" key="2">
    <source>
        <dbReference type="ARBA" id="ARBA00022574"/>
    </source>
</evidence>
<keyword evidence="3" id="KW-0677">Repeat</keyword>
<protein>
    <submittedName>
        <fullName evidence="7">Uncharacterized protein</fullName>
    </submittedName>
</protein>
<dbReference type="InterPro" id="IPR015943">
    <property type="entry name" value="WD40/YVTN_repeat-like_dom_sf"/>
</dbReference>
<dbReference type="SUPFAM" id="SSF50978">
    <property type="entry name" value="WD40 repeat-like"/>
    <property type="match status" value="1"/>
</dbReference>
<dbReference type="GO" id="GO:1904263">
    <property type="term" value="P:positive regulation of TORC1 signaling"/>
    <property type="evidence" value="ECO:0007669"/>
    <property type="project" value="TreeGrafter"/>
</dbReference>
<dbReference type="InterPro" id="IPR036322">
    <property type="entry name" value="WD40_repeat_dom_sf"/>
</dbReference>
<keyword evidence="2" id="KW-0853">WD repeat</keyword>
<dbReference type="Pfam" id="PF17034">
    <property type="entry name" value="zinc_ribbon_16"/>
    <property type="match status" value="1"/>
</dbReference>
<feature type="domain" description="MIOS-like alpha-solenoid" evidence="6">
    <location>
        <begin position="540"/>
        <end position="786"/>
    </location>
</feature>
<feature type="compositionally biased region" description="Basic and acidic residues" evidence="4">
    <location>
        <begin position="444"/>
        <end position="465"/>
    </location>
</feature>
<organism evidence="7 8">
    <name type="scientific">Scheffersomyces spartinae</name>
    <dbReference type="NCBI Taxonomy" id="45513"/>
    <lineage>
        <taxon>Eukaryota</taxon>
        <taxon>Fungi</taxon>
        <taxon>Dikarya</taxon>
        <taxon>Ascomycota</taxon>
        <taxon>Saccharomycotina</taxon>
        <taxon>Pichiomycetes</taxon>
        <taxon>Debaryomycetaceae</taxon>
        <taxon>Scheffersomyces</taxon>
    </lineage>
</organism>
<feature type="domain" description="GATOR2 complex protein MIO zinc-ribbon like" evidence="5">
    <location>
        <begin position="981"/>
        <end position="1065"/>
    </location>
</feature>
<dbReference type="CDD" id="cd16691">
    <property type="entry name" value="mRING-H2-C3H3C2_Mio"/>
    <property type="match status" value="1"/>
</dbReference>
<evidence type="ECO:0000313" key="8">
    <source>
        <dbReference type="Proteomes" id="UP000790833"/>
    </source>
</evidence>
<evidence type="ECO:0000256" key="3">
    <source>
        <dbReference type="ARBA" id="ARBA00022737"/>
    </source>
</evidence>
<dbReference type="PANTHER" id="PTHR16453">
    <property type="entry name" value="WD40 DOMAIN-CONTAINING PROTEIN MIO FAMILY MEMBER"/>
    <property type="match status" value="1"/>
</dbReference>
<keyword evidence="8" id="KW-1185">Reference proteome</keyword>
<dbReference type="InterPro" id="IPR031488">
    <property type="entry name" value="Zn_ribbon_mio"/>
</dbReference>
<dbReference type="RefSeq" id="XP_043049705.1">
    <property type="nucleotide sequence ID" value="XM_043195532.1"/>
</dbReference>
<evidence type="ECO:0000259" key="5">
    <source>
        <dbReference type="Pfam" id="PF17034"/>
    </source>
</evidence>
<dbReference type="InterPro" id="IPR049092">
    <property type="entry name" value="MIOS_a-sol"/>
</dbReference>
<sequence>MSGTVVRALGWDDGYEQQFIAVSPLGDEVSVYQTTHDDPLRNETNDMVKLVEQRGFDNIQCTSYSTGHKGLMGVGSLSGTVSIFDINNPSIVVKLRPKQQRPCNSLSFNGKNLVAAGFDKGRIDSSLQIWDLEQFSRGGMTGGGNIELSLNDIKRTPTHSFFPNDPILSTAFYPDKETSLLCGAYKYIREVDIRQELPTFHLSTKYPFGPTVNPFDSRYFTSYGDDGTLVVWDRRKFNTNGTKSGTMTSSSASETPVLLFEKSLSDGTSKRNLHTCIRHSTIRKGEFAALFNGDLIRRWNTGVVNAVPGFTTSPNVKKFTKDDPSIQNLKAQAYNLYKSNEDSLLVSIVLEIKTDYERVISFDYSPDTVSTTSTNFVCMRQGGSVFRMPVVESIEGIDFNSYNSFTFVGPEGAESMFINSKDDATNTNLLSDHHHSPKSLGPTKDSDKKSTGRFDPLDDLRRGSETELSEDIGSSVVDDESVAGFNGTQSFSKNSNARTVSRGRLGSSFQEEFEEEENYLSLTRFLSVEQVFTTDICHIIRHRAKLGYGVNCEDNILVLEDTNALSKQLFLRNTWKWISLAKRSLDKGTMISDGIDLGFQGVLGIWEGGEEIISMMPKNTNIETLDEKFSQAVKSIVSKKGKTAKINVHNSSEKKSQRKLCLMVSGWYFTEEELDERLNLLIELGFVEKAAGWAVFYGDVPRAIEILASSTKERLRIMSTAVAGYLAYKDSHFNSPWKDQCRKMASDLDDPYLRAIFAFIADNDWWDVLDEHSLPLRERLGIALRFLSDKDLTVYLRRVAETVVTKGELEGLILTGITPRGVTLLLSYVDRTSDIQTAALIGAFACPRYFIDERVEHWADSYRELLNSWKLFKFRAKFDVARAKLSKASSGEVTIVPPPKQVYLQCIRCNKNIAKGRSSGGKSKTVGVGIGVGGGVGGQGGSAAGGVGGTGGNGGNNNPLLIKQFSKMNLVNSRKQPTDFKVCPHCGAPLPRCSICLLSLGTPIPLETNETLPETTLGNKIENKFREWFSFCLNCSHGYHSYHAEEWFSKHYVCPVPDCNCRCGTK</sequence>
<dbReference type="OrthoDB" id="341486at2759"/>
<dbReference type="Pfam" id="PF21720">
    <property type="entry name" value="MIOS_WD40"/>
    <property type="match status" value="1"/>
</dbReference>
<dbReference type="EMBL" id="JAHMUF010000008">
    <property type="protein sequence ID" value="KAG7194158.1"/>
    <property type="molecule type" value="Genomic_DNA"/>
</dbReference>
<dbReference type="GO" id="GO:0005737">
    <property type="term" value="C:cytoplasm"/>
    <property type="evidence" value="ECO:0007669"/>
    <property type="project" value="TreeGrafter"/>
</dbReference>
<gene>
    <name evidence="7" type="ORF">KQ657_004866</name>
</gene>
<comment type="caution">
    <text evidence="7">The sequence shown here is derived from an EMBL/GenBank/DDBJ whole genome shotgun (WGS) entry which is preliminary data.</text>
</comment>
<dbReference type="InterPro" id="IPR037593">
    <property type="entry name" value="MIOS/Sea4"/>
</dbReference>
<dbReference type="AlphaFoldDB" id="A0A9P8AI96"/>
<dbReference type="Pfam" id="PF21719">
    <property type="entry name" value="MIOS_a-sol"/>
    <property type="match status" value="1"/>
</dbReference>
<accession>A0A9P8AI96</accession>
<comment type="similarity">
    <text evidence="1">Belongs to the WD repeat mio family.</text>
</comment>
<evidence type="ECO:0000256" key="1">
    <source>
        <dbReference type="ARBA" id="ARBA00009713"/>
    </source>
</evidence>
<name>A0A9P8AI96_9ASCO</name>
<evidence type="ECO:0000313" key="7">
    <source>
        <dbReference type="EMBL" id="KAG7194158.1"/>
    </source>
</evidence>
<dbReference type="GeneID" id="66118240"/>
<dbReference type="Proteomes" id="UP000790833">
    <property type="component" value="Unassembled WGS sequence"/>
</dbReference>
<feature type="region of interest" description="Disordered" evidence="4">
    <location>
        <begin position="428"/>
        <end position="473"/>
    </location>
</feature>
<dbReference type="Gene3D" id="2.130.10.10">
    <property type="entry name" value="YVTN repeat-like/Quinoprotein amine dehydrogenase"/>
    <property type="match status" value="1"/>
</dbReference>
<evidence type="ECO:0000259" key="6">
    <source>
        <dbReference type="Pfam" id="PF21719"/>
    </source>
</evidence>